<dbReference type="AlphaFoldDB" id="A0AAD7HH29"/>
<protein>
    <submittedName>
        <fullName evidence="1">Uncharacterized protein</fullName>
    </submittedName>
</protein>
<dbReference type="Proteomes" id="UP001215280">
    <property type="component" value="Unassembled WGS sequence"/>
</dbReference>
<keyword evidence="3" id="KW-1185">Reference proteome</keyword>
<dbReference type="PANTHER" id="PTHR35871">
    <property type="entry name" value="EXPRESSED PROTEIN"/>
    <property type="match status" value="1"/>
</dbReference>
<feature type="non-terminal residue" evidence="1">
    <location>
        <position position="1"/>
    </location>
</feature>
<evidence type="ECO:0000313" key="2">
    <source>
        <dbReference type="EMBL" id="KAJ7720597.1"/>
    </source>
</evidence>
<dbReference type="EMBL" id="JARJLG010000277">
    <property type="protein sequence ID" value="KAJ7720590.1"/>
    <property type="molecule type" value="Genomic_DNA"/>
</dbReference>
<comment type="caution">
    <text evidence="1">The sequence shown here is derived from an EMBL/GenBank/DDBJ whole genome shotgun (WGS) entry which is preliminary data.</text>
</comment>
<proteinExistence type="predicted"/>
<dbReference type="PANTHER" id="PTHR35871:SF1">
    <property type="entry name" value="CXC1-LIKE CYSTEINE CLUSTER ASSOCIATED WITH KDZ TRANSPOSASES DOMAIN-CONTAINING PROTEIN"/>
    <property type="match status" value="1"/>
</dbReference>
<name>A0AAD7HH29_9AGAR</name>
<accession>A0AAD7HH29</accession>
<evidence type="ECO:0000313" key="3">
    <source>
        <dbReference type="Proteomes" id="UP001215280"/>
    </source>
</evidence>
<sequence>DGILRQAPTVESALKALADIGKVLRPPRKKGPGYIDPNIDPFTRSRIEGIQSLLALYTHPSSSTHGQWKKAAMNAAITLRRGNYCARVLRRLARQYIADRTVLPENPYGNWNETLLINEDLCNELMEYLQLLGSTKDENGRESGITAAKVQAWLARPDIMQKYGYTKTISLATAKCYLHALGFHFTSLTKGQYVDGHERADVRADRDKVYIPKLSDFRTRMRVFDKDGNDITVEVEGMVASGKRVVIWYHDESIFYAHDRHRKSWRHKDASIKPHKKGEGVSLMVADFVSADFGWLVGPQTKRSARV</sequence>
<gene>
    <name evidence="2" type="ORF">DFH07DRAFT_712612</name>
    <name evidence="1" type="ORF">DFH07DRAFT_714111</name>
</gene>
<evidence type="ECO:0000313" key="1">
    <source>
        <dbReference type="EMBL" id="KAJ7720590.1"/>
    </source>
</evidence>
<feature type="non-terminal residue" evidence="1">
    <location>
        <position position="307"/>
    </location>
</feature>
<dbReference type="EMBL" id="JARJLG010000277">
    <property type="protein sequence ID" value="KAJ7720597.1"/>
    <property type="molecule type" value="Genomic_DNA"/>
</dbReference>
<organism evidence="1 3">
    <name type="scientific">Mycena maculata</name>
    <dbReference type="NCBI Taxonomy" id="230809"/>
    <lineage>
        <taxon>Eukaryota</taxon>
        <taxon>Fungi</taxon>
        <taxon>Dikarya</taxon>
        <taxon>Basidiomycota</taxon>
        <taxon>Agaricomycotina</taxon>
        <taxon>Agaricomycetes</taxon>
        <taxon>Agaricomycetidae</taxon>
        <taxon>Agaricales</taxon>
        <taxon>Marasmiineae</taxon>
        <taxon>Mycenaceae</taxon>
        <taxon>Mycena</taxon>
    </lineage>
</organism>
<reference evidence="1" key="1">
    <citation type="submission" date="2023-03" db="EMBL/GenBank/DDBJ databases">
        <title>Massive genome expansion in bonnet fungi (Mycena s.s.) driven by repeated elements and novel gene families across ecological guilds.</title>
        <authorList>
            <consortium name="Lawrence Berkeley National Laboratory"/>
            <person name="Harder C.B."/>
            <person name="Miyauchi S."/>
            <person name="Viragh M."/>
            <person name="Kuo A."/>
            <person name="Thoen E."/>
            <person name="Andreopoulos B."/>
            <person name="Lu D."/>
            <person name="Skrede I."/>
            <person name="Drula E."/>
            <person name="Henrissat B."/>
            <person name="Morin E."/>
            <person name="Kohler A."/>
            <person name="Barry K."/>
            <person name="LaButti K."/>
            <person name="Morin E."/>
            <person name="Salamov A."/>
            <person name="Lipzen A."/>
            <person name="Mereny Z."/>
            <person name="Hegedus B."/>
            <person name="Baldrian P."/>
            <person name="Stursova M."/>
            <person name="Weitz H."/>
            <person name="Taylor A."/>
            <person name="Grigoriev I.V."/>
            <person name="Nagy L.G."/>
            <person name="Martin F."/>
            <person name="Kauserud H."/>
        </authorList>
    </citation>
    <scope>NUCLEOTIDE SEQUENCE</scope>
    <source>
        <strain evidence="1">CBHHK188m</strain>
    </source>
</reference>